<dbReference type="Pfam" id="PF03960">
    <property type="entry name" value="ArsC"/>
    <property type="match status" value="1"/>
</dbReference>
<organism evidence="8 9">
    <name type="scientific">Ancylobacter novellus (strain ATCC 8093 / DSM 506 / JCM 20403 / CCM 1077 / IAM 12100 / NBRC 12443 / NCIMB 10456)</name>
    <name type="common">Starkeya novella</name>
    <dbReference type="NCBI Taxonomy" id="639283"/>
    <lineage>
        <taxon>Bacteria</taxon>
        <taxon>Pseudomonadati</taxon>
        <taxon>Pseudomonadota</taxon>
        <taxon>Alphaproteobacteria</taxon>
        <taxon>Hyphomicrobiales</taxon>
        <taxon>Xanthobacteraceae</taxon>
        <taxon>Ancylobacter</taxon>
    </lineage>
</organism>
<feature type="domain" description="N-acetyltransferase" evidence="7">
    <location>
        <begin position="112"/>
        <end position="257"/>
    </location>
</feature>
<evidence type="ECO:0000313" key="8">
    <source>
        <dbReference type="EMBL" id="ADH88895.1"/>
    </source>
</evidence>
<comment type="similarity">
    <text evidence="1 6">Belongs to the ArsC family.</text>
</comment>
<reference evidence="8 9" key="1">
    <citation type="journal article" date="2012" name="Stand. Genomic Sci.">
        <title>Complete genome sequence of the facultatively chemolithoautotrophic and methylotrophic alpha Proteobacterium Starkeya novella type strain (ATCC 8093(T)).</title>
        <authorList>
            <person name="Kappler U."/>
            <person name="Davenport K."/>
            <person name="Beatson S."/>
            <person name="Lucas S."/>
            <person name="Lapidus A."/>
            <person name="Copeland A."/>
            <person name="Berry K.W."/>
            <person name="Glavina Del Rio T."/>
            <person name="Hammon N."/>
            <person name="Dalin E."/>
            <person name="Tice H."/>
            <person name="Pitluck S."/>
            <person name="Richardson P."/>
            <person name="Bruce D."/>
            <person name="Goodwin L.A."/>
            <person name="Han C."/>
            <person name="Tapia R."/>
            <person name="Detter J.C."/>
            <person name="Chang Y.J."/>
            <person name="Jeffries C.D."/>
            <person name="Land M."/>
            <person name="Hauser L."/>
            <person name="Kyrpides N.C."/>
            <person name="Goker M."/>
            <person name="Ivanova N."/>
            <person name="Klenk H.P."/>
            <person name="Woyke T."/>
        </authorList>
    </citation>
    <scope>NUCLEOTIDE SEQUENCE [LARGE SCALE GENOMIC DNA]</scope>
    <source>
        <strain evidence="9">ATCC 8093 / DSM 506 / JCM 20403 / CCM 1077 / IAM 12100 / NBRC 12443 / NCIMB 10456</strain>
    </source>
</reference>
<dbReference type="InterPro" id="IPR016181">
    <property type="entry name" value="Acyl_CoA_acyltransferase"/>
</dbReference>
<dbReference type="SUPFAM" id="SSF55729">
    <property type="entry name" value="Acyl-CoA N-acyltransferases (Nat)"/>
    <property type="match status" value="1"/>
</dbReference>
<dbReference type="SUPFAM" id="SSF52833">
    <property type="entry name" value="Thioredoxin-like"/>
    <property type="match status" value="1"/>
</dbReference>
<dbReference type="InterPro" id="IPR036249">
    <property type="entry name" value="Thioredoxin-like_sf"/>
</dbReference>
<dbReference type="CDD" id="cd04301">
    <property type="entry name" value="NAT_SF"/>
    <property type="match status" value="1"/>
</dbReference>
<dbReference type="Pfam" id="PF00583">
    <property type="entry name" value="Acetyltransf_1"/>
    <property type="match status" value="1"/>
</dbReference>
<dbReference type="eggNOG" id="COG1393">
    <property type="taxonomic scope" value="Bacteria"/>
</dbReference>
<dbReference type="InterPro" id="IPR006660">
    <property type="entry name" value="Arsenate_reductase-like"/>
</dbReference>
<accession>D7A9W9</accession>
<protein>
    <recommendedName>
        <fullName evidence="5">Arsenate reductase</fullName>
        <ecNumber evidence="4">1.20.4.1</ecNumber>
    </recommendedName>
</protein>
<evidence type="ECO:0000256" key="4">
    <source>
        <dbReference type="ARBA" id="ARBA00038969"/>
    </source>
</evidence>
<dbReference type="InterPro" id="IPR006659">
    <property type="entry name" value="Arsenate_reductase"/>
</dbReference>
<keyword evidence="9" id="KW-1185">Reference proteome</keyword>
<proteinExistence type="inferred from homology"/>
<gene>
    <name evidence="8" type="ordered locus">Snov_1589</name>
</gene>
<dbReference type="InterPro" id="IPR000182">
    <property type="entry name" value="GNAT_dom"/>
</dbReference>
<keyword evidence="2" id="KW-0059">Arsenical resistance</keyword>
<evidence type="ECO:0000256" key="2">
    <source>
        <dbReference type="ARBA" id="ARBA00022849"/>
    </source>
</evidence>
<dbReference type="PANTHER" id="PTHR30041:SF5">
    <property type="entry name" value="ARSENATE REDUCTASE-RELATED"/>
    <property type="match status" value="1"/>
</dbReference>
<evidence type="ECO:0000256" key="5">
    <source>
        <dbReference type="ARBA" id="ARBA00039879"/>
    </source>
</evidence>
<evidence type="ECO:0000313" key="9">
    <source>
        <dbReference type="Proteomes" id="UP000006633"/>
    </source>
</evidence>
<dbReference type="EC" id="1.20.4.1" evidence="4"/>
<name>D7A9W9_ANCN5</name>
<dbReference type="GO" id="GO:0016747">
    <property type="term" value="F:acyltransferase activity, transferring groups other than amino-acyl groups"/>
    <property type="evidence" value="ECO:0007669"/>
    <property type="project" value="InterPro"/>
</dbReference>
<keyword evidence="3" id="KW-0560">Oxidoreductase</keyword>
<dbReference type="eggNOG" id="COG1246">
    <property type="taxonomic scope" value="Bacteria"/>
</dbReference>
<dbReference type="PANTHER" id="PTHR30041">
    <property type="entry name" value="ARSENATE REDUCTASE"/>
    <property type="match status" value="1"/>
</dbReference>
<dbReference type="OrthoDB" id="9790554at2"/>
<dbReference type="CDD" id="cd03034">
    <property type="entry name" value="ArsC_ArsC"/>
    <property type="match status" value="1"/>
</dbReference>
<dbReference type="Proteomes" id="UP000006633">
    <property type="component" value="Chromosome"/>
</dbReference>
<evidence type="ECO:0000259" key="7">
    <source>
        <dbReference type="PROSITE" id="PS51186"/>
    </source>
</evidence>
<dbReference type="GO" id="GO:0046685">
    <property type="term" value="P:response to arsenic-containing substance"/>
    <property type="evidence" value="ECO:0007669"/>
    <property type="project" value="UniProtKB-KW"/>
</dbReference>
<dbReference type="RefSeq" id="WP_013166399.1">
    <property type="nucleotide sequence ID" value="NC_014217.1"/>
</dbReference>
<dbReference type="STRING" id="639283.Snov_1589"/>
<dbReference type="NCBIfam" id="TIGR00014">
    <property type="entry name" value="arsC"/>
    <property type="match status" value="1"/>
</dbReference>
<evidence type="ECO:0000256" key="1">
    <source>
        <dbReference type="ARBA" id="ARBA00007198"/>
    </source>
</evidence>
<dbReference type="GO" id="GO:0008794">
    <property type="term" value="F:arsenate reductase (glutaredoxin) activity"/>
    <property type="evidence" value="ECO:0007669"/>
    <property type="project" value="UniProtKB-EC"/>
</dbReference>
<evidence type="ECO:0000256" key="6">
    <source>
        <dbReference type="PROSITE-ProRule" id="PRU01282"/>
    </source>
</evidence>
<sequence length="275" mass="29533">MDIIVYHNPDCGTSRNTLALIRHAGIEPHVIEYLKTPPTPAMLLQLASRIGWPLRNLLRERGTPFKELGLDDSTLDDAALLAAVAEHPILLNRPIVVTPLGVKLCRPSETVLDLLPVLPNVDLDKDDGSPFLRDEQVAASDPRLAKALREVGLPTDDLRSSAGRFYSYRTLSGTLVGYAGIEMSGEDALLRSLLVVPAARGAGIGRNIVLLLMSRAFDAGGRKAWALTTSAAAFFERLGFAVGPSDAAPEGLAQTPQFASLCPSTAPLLTRRILL</sequence>
<dbReference type="KEGG" id="sno:Snov_1589"/>
<dbReference type="PROSITE" id="PS51353">
    <property type="entry name" value="ARSC"/>
    <property type="match status" value="1"/>
</dbReference>
<dbReference type="PROSITE" id="PS51186">
    <property type="entry name" value="GNAT"/>
    <property type="match status" value="1"/>
</dbReference>
<dbReference type="AlphaFoldDB" id="D7A9W9"/>
<dbReference type="HOGENOM" id="CLU_087831_0_0_5"/>
<dbReference type="Gene3D" id="3.40.30.10">
    <property type="entry name" value="Glutaredoxin"/>
    <property type="match status" value="1"/>
</dbReference>
<dbReference type="Gene3D" id="3.40.630.30">
    <property type="match status" value="1"/>
</dbReference>
<evidence type="ECO:0000256" key="3">
    <source>
        <dbReference type="ARBA" id="ARBA00023002"/>
    </source>
</evidence>
<dbReference type="EMBL" id="CP002026">
    <property type="protein sequence ID" value="ADH88895.1"/>
    <property type="molecule type" value="Genomic_DNA"/>
</dbReference>